<gene>
    <name evidence="6" type="ORF">ACMU_01015</name>
</gene>
<keyword evidence="4" id="KW-0804">Transcription</keyword>
<dbReference type="GO" id="GO:0003700">
    <property type="term" value="F:DNA-binding transcription factor activity"/>
    <property type="evidence" value="ECO:0007669"/>
    <property type="project" value="InterPro"/>
</dbReference>
<dbReference type="InterPro" id="IPR014036">
    <property type="entry name" value="DeoR-like_C"/>
</dbReference>
<comment type="caution">
    <text evidence="6">The sequence shown here is derived from an EMBL/GenBank/DDBJ whole genome shotgun (WGS) entry which is preliminary data.</text>
</comment>
<keyword evidence="1" id="KW-0678">Repressor</keyword>
<protein>
    <recommendedName>
        <fullName evidence="5">HTH deoR-type domain-containing protein</fullName>
    </recommendedName>
</protein>
<dbReference type="PANTHER" id="PTHR30363:SF4">
    <property type="entry name" value="GLYCEROL-3-PHOSPHATE REGULON REPRESSOR"/>
    <property type="match status" value="1"/>
</dbReference>
<dbReference type="SMART" id="SM01134">
    <property type="entry name" value="DeoRC"/>
    <property type="match status" value="1"/>
</dbReference>
<dbReference type="InterPro" id="IPR018356">
    <property type="entry name" value="Tscrpt_reg_HTH_DeoR_CS"/>
</dbReference>
<dbReference type="Proteomes" id="UP000026249">
    <property type="component" value="Unassembled WGS sequence"/>
</dbReference>
<dbReference type="PANTHER" id="PTHR30363">
    <property type="entry name" value="HTH-TYPE TRANSCRIPTIONAL REGULATOR SRLR-RELATED"/>
    <property type="match status" value="1"/>
</dbReference>
<dbReference type="SMART" id="SM00420">
    <property type="entry name" value="HTH_DEOR"/>
    <property type="match status" value="1"/>
</dbReference>
<proteinExistence type="predicted"/>
<sequence>MSYAPSSSPLKTPAQGSERQAQIAEIVRDQGEAKVDDLANLFQVSAQTIRKDINAMCKNGLLRRVHGGVELARANAQHYDLRRILNFAAKKKVGQAAAKLIPDDVTLAVSIGTTPELAVGCLEQHHGLQIFTNNLHAALTAHMFGTAQVTIAGGRLRSSEADIVGSSAVSFFEGYRFDIGLFGVAAVSADGALLDLSEADVHAREAITRNAAKTILVLDSTKFGRRAHACSGHVTKVDHVVCETRPPAAICEMLLEAGVNLIICDEVLP</sequence>
<reference evidence="6 7" key="1">
    <citation type="submission" date="2014-03" db="EMBL/GenBank/DDBJ databases">
        <title>Draft Genome Sequence of Actibacterium mucosum KCTC 23349, a Marine Alphaproteobacterium with Complex Ionic Requirements Isolated from Mediterranean Seawater at Malvarrosa Beach, Valencia, Spain.</title>
        <authorList>
            <person name="Arahal D.R."/>
            <person name="Shao Z."/>
            <person name="Lai Q."/>
            <person name="Pujalte M.J."/>
        </authorList>
    </citation>
    <scope>NUCLEOTIDE SEQUENCE [LARGE SCALE GENOMIC DNA]</scope>
    <source>
        <strain evidence="6 7">KCTC 23349</strain>
    </source>
</reference>
<dbReference type="InterPro" id="IPR036388">
    <property type="entry name" value="WH-like_DNA-bd_sf"/>
</dbReference>
<dbReference type="SUPFAM" id="SSF46785">
    <property type="entry name" value="Winged helix' DNA-binding domain"/>
    <property type="match status" value="1"/>
</dbReference>
<evidence type="ECO:0000256" key="4">
    <source>
        <dbReference type="ARBA" id="ARBA00023163"/>
    </source>
</evidence>
<evidence type="ECO:0000256" key="1">
    <source>
        <dbReference type="ARBA" id="ARBA00022491"/>
    </source>
</evidence>
<dbReference type="STRING" id="1454373.ACMU_01015"/>
<dbReference type="GO" id="GO:0003677">
    <property type="term" value="F:DNA binding"/>
    <property type="evidence" value="ECO:0007669"/>
    <property type="project" value="UniProtKB-KW"/>
</dbReference>
<dbReference type="PROSITE" id="PS00894">
    <property type="entry name" value="HTH_DEOR_1"/>
    <property type="match status" value="1"/>
</dbReference>
<dbReference type="InterPro" id="IPR037171">
    <property type="entry name" value="NagB/RpiA_transferase-like"/>
</dbReference>
<keyword evidence="7" id="KW-1185">Reference proteome</keyword>
<dbReference type="InterPro" id="IPR050313">
    <property type="entry name" value="Carb_Metab_HTH_regulators"/>
</dbReference>
<dbReference type="PRINTS" id="PR00037">
    <property type="entry name" value="HTHLACR"/>
</dbReference>
<accession>A0A037ZQH2</accession>
<evidence type="ECO:0000256" key="2">
    <source>
        <dbReference type="ARBA" id="ARBA00023015"/>
    </source>
</evidence>
<evidence type="ECO:0000256" key="3">
    <source>
        <dbReference type="ARBA" id="ARBA00023125"/>
    </source>
</evidence>
<keyword evidence="2" id="KW-0805">Transcription regulation</keyword>
<dbReference type="AlphaFoldDB" id="A0A037ZQH2"/>
<evidence type="ECO:0000259" key="5">
    <source>
        <dbReference type="PROSITE" id="PS51000"/>
    </source>
</evidence>
<dbReference type="RefSeq" id="WP_051587764.1">
    <property type="nucleotide sequence ID" value="NZ_JFKE01000001.1"/>
</dbReference>
<dbReference type="Gene3D" id="1.10.10.10">
    <property type="entry name" value="Winged helix-like DNA-binding domain superfamily/Winged helix DNA-binding domain"/>
    <property type="match status" value="1"/>
</dbReference>
<name>A0A037ZQH2_9RHOB</name>
<dbReference type="PROSITE" id="PS51000">
    <property type="entry name" value="HTH_DEOR_2"/>
    <property type="match status" value="1"/>
</dbReference>
<dbReference type="InterPro" id="IPR001034">
    <property type="entry name" value="DeoR_HTH"/>
</dbReference>
<dbReference type="InterPro" id="IPR036390">
    <property type="entry name" value="WH_DNA-bd_sf"/>
</dbReference>
<feature type="domain" description="HTH deoR-type" evidence="5">
    <location>
        <begin position="16"/>
        <end position="71"/>
    </location>
</feature>
<dbReference type="Gene3D" id="3.30.750.70">
    <property type="entry name" value="4-hydroxybutyrate coenzyme like domains"/>
    <property type="match status" value="1"/>
</dbReference>
<organism evidence="6 7">
    <name type="scientific">Actibacterium mucosum KCTC 23349</name>
    <dbReference type="NCBI Taxonomy" id="1454373"/>
    <lineage>
        <taxon>Bacteria</taxon>
        <taxon>Pseudomonadati</taxon>
        <taxon>Pseudomonadota</taxon>
        <taxon>Alphaproteobacteria</taxon>
        <taxon>Rhodobacterales</taxon>
        <taxon>Roseobacteraceae</taxon>
        <taxon>Actibacterium</taxon>
    </lineage>
</organism>
<dbReference type="SUPFAM" id="SSF100950">
    <property type="entry name" value="NagB/RpiA/CoA transferase-like"/>
    <property type="match status" value="1"/>
</dbReference>
<dbReference type="OrthoDB" id="9816363at2"/>
<dbReference type="EMBL" id="JFKE01000001">
    <property type="protein sequence ID" value="KAJ57102.1"/>
    <property type="molecule type" value="Genomic_DNA"/>
</dbReference>
<dbReference type="Pfam" id="PF00455">
    <property type="entry name" value="DeoRC"/>
    <property type="match status" value="1"/>
</dbReference>
<keyword evidence="3" id="KW-0238">DNA-binding</keyword>
<evidence type="ECO:0000313" key="6">
    <source>
        <dbReference type="EMBL" id="KAJ57102.1"/>
    </source>
</evidence>
<evidence type="ECO:0000313" key="7">
    <source>
        <dbReference type="Proteomes" id="UP000026249"/>
    </source>
</evidence>
<dbReference type="Pfam" id="PF08220">
    <property type="entry name" value="HTH_DeoR"/>
    <property type="match status" value="1"/>
</dbReference>